<dbReference type="SUPFAM" id="SSF51419">
    <property type="entry name" value="PLP-binding barrel"/>
    <property type="match status" value="1"/>
</dbReference>
<dbReference type="HAMAP" id="MF_02087">
    <property type="entry name" value="PLP_homeostasis"/>
    <property type="match status" value="1"/>
</dbReference>
<comment type="function">
    <text evidence="2">Pyridoxal 5'-phosphate (PLP)-binding protein, which is involved in PLP homeostasis.</text>
</comment>
<name>A0A0K2GXA0_9CORY</name>
<dbReference type="NCBIfam" id="TIGR00044">
    <property type="entry name" value="YggS family pyridoxal phosphate-dependent enzyme"/>
    <property type="match status" value="1"/>
</dbReference>
<reference evidence="6 7" key="1">
    <citation type="submission" date="2013-10" db="EMBL/GenBank/DDBJ databases">
        <title>Complete genome sequence of Corynebacterium lactis DSM 45799(T), isolated from raw cow milk.</title>
        <authorList>
            <person name="Ruckert C."/>
            <person name="Albersmeier A."/>
            <person name="Lipski A."/>
            <person name="Kalinowski J."/>
        </authorList>
    </citation>
    <scope>NUCLEOTIDE SEQUENCE [LARGE SCALE GENOMIC DNA]</scope>
    <source>
        <strain evidence="6 7">RW2-5</strain>
    </source>
</reference>
<evidence type="ECO:0000256" key="1">
    <source>
        <dbReference type="ARBA" id="ARBA00022898"/>
    </source>
</evidence>
<protein>
    <recommendedName>
        <fullName evidence="2">Pyridoxal phosphate homeostasis protein</fullName>
        <shortName evidence="2">PLP homeostasis protein</shortName>
    </recommendedName>
</protein>
<dbReference type="Pfam" id="PF01168">
    <property type="entry name" value="Ala_racemase_N"/>
    <property type="match status" value="1"/>
</dbReference>
<dbReference type="InterPro" id="IPR029066">
    <property type="entry name" value="PLP-binding_barrel"/>
</dbReference>
<sequence length="267" mass="28712">MSAQNILPSDVVAERYLKVRSDIDDACRRAGRRPEEVRLLPVSKTVPADSLIDDWPALHAAGCRTLGENRVQEAEGKAAAFQDAFGASTDAPATTGTTATAPRIAIIGPLQTNKAGHLVGCADEFQALDRPKVAAALQRRLETLESPAESTLDVLIQVNVSREPQKSGLAPQHAAEFVRMFGEGGEYPNLRLRGFMTIAAAGDPRVRDTFAELRELRDSLLGDLPDGVSLEELSMGMSGDYLEAIAEGATTVRVGRAIFGERSYPQK</sequence>
<dbReference type="CDD" id="cd00635">
    <property type="entry name" value="PLPDE_III_YBL036c_like"/>
    <property type="match status" value="1"/>
</dbReference>
<evidence type="ECO:0000313" key="6">
    <source>
        <dbReference type="EMBL" id="ALA66417.1"/>
    </source>
</evidence>
<dbReference type="InterPro" id="IPR001608">
    <property type="entry name" value="Ala_racemase_N"/>
</dbReference>
<gene>
    <name evidence="6" type="ORF">CLAC_00220</name>
</gene>
<dbReference type="KEGG" id="clw:CLAC_00220"/>
<organism evidence="6 7">
    <name type="scientific">Corynebacterium lactis RW2-5</name>
    <dbReference type="NCBI Taxonomy" id="1408189"/>
    <lineage>
        <taxon>Bacteria</taxon>
        <taxon>Bacillati</taxon>
        <taxon>Actinomycetota</taxon>
        <taxon>Actinomycetes</taxon>
        <taxon>Mycobacteriales</taxon>
        <taxon>Corynebacteriaceae</taxon>
        <taxon>Corynebacterium</taxon>
    </lineage>
</organism>
<evidence type="ECO:0000256" key="2">
    <source>
        <dbReference type="HAMAP-Rule" id="MF_02087"/>
    </source>
</evidence>
<dbReference type="Gene3D" id="3.20.20.10">
    <property type="entry name" value="Alanine racemase"/>
    <property type="match status" value="1"/>
</dbReference>
<dbReference type="GO" id="GO:0030170">
    <property type="term" value="F:pyridoxal phosphate binding"/>
    <property type="evidence" value="ECO:0007669"/>
    <property type="project" value="UniProtKB-UniRule"/>
</dbReference>
<dbReference type="Proteomes" id="UP000058446">
    <property type="component" value="Chromosome"/>
</dbReference>
<dbReference type="PATRIC" id="fig|1408189.4.peg.45"/>
<evidence type="ECO:0000259" key="5">
    <source>
        <dbReference type="Pfam" id="PF01168"/>
    </source>
</evidence>
<feature type="domain" description="Alanine racemase N-terminal" evidence="5">
    <location>
        <begin position="35"/>
        <end position="262"/>
    </location>
</feature>
<dbReference type="RefSeq" id="WP_053411203.1">
    <property type="nucleotide sequence ID" value="NZ_CP006841.1"/>
</dbReference>
<evidence type="ECO:0000256" key="4">
    <source>
        <dbReference type="RuleBase" id="RU004514"/>
    </source>
</evidence>
<proteinExistence type="inferred from homology"/>
<dbReference type="AlphaFoldDB" id="A0A0K2GXA0"/>
<dbReference type="OrthoDB" id="9804072at2"/>
<feature type="modified residue" description="N6-(pyridoxal phosphate)lysine" evidence="2 3">
    <location>
        <position position="44"/>
    </location>
</feature>
<keyword evidence="1 2" id="KW-0663">Pyridoxal phosphate</keyword>
<keyword evidence="7" id="KW-1185">Reference proteome</keyword>
<dbReference type="STRING" id="1408189.CLAC_00220"/>
<dbReference type="PIRSF" id="PIRSF004848">
    <property type="entry name" value="YBL036c_PLPDEIII"/>
    <property type="match status" value="1"/>
</dbReference>
<dbReference type="InterPro" id="IPR011078">
    <property type="entry name" value="PyrdxlP_homeostasis"/>
</dbReference>
<dbReference type="EMBL" id="CP006841">
    <property type="protein sequence ID" value="ALA66417.1"/>
    <property type="molecule type" value="Genomic_DNA"/>
</dbReference>
<dbReference type="PANTHER" id="PTHR10146">
    <property type="entry name" value="PROLINE SYNTHETASE CO-TRANSCRIBED BACTERIAL HOMOLOG PROTEIN"/>
    <property type="match status" value="1"/>
</dbReference>
<accession>A0A0K2GXA0</accession>
<dbReference type="PANTHER" id="PTHR10146:SF14">
    <property type="entry name" value="PYRIDOXAL PHOSPHATE HOMEOSTASIS PROTEIN"/>
    <property type="match status" value="1"/>
</dbReference>
<comment type="cofactor">
    <cofactor evidence="3">
        <name>pyridoxal 5'-phosphate</name>
        <dbReference type="ChEBI" id="CHEBI:597326"/>
    </cofactor>
</comment>
<comment type="similarity">
    <text evidence="2 4">Belongs to the pyridoxal phosphate-binding protein YggS/PROSC family.</text>
</comment>
<evidence type="ECO:0000313" key="7">
    <source>
        <dbReference type="Proteomes" id="UP000058446"/>
    </source>
</evidence>
<evidence type="ECO:0000256" key="3">
    <source>
        <dbReference type="PIRSR" id="PIRSR004848-1"/>
    </source>
</evidence>